<keyword evidence="7" id="KW-1185">Reference proteome</keyword>
<reference evidence="5 7" key="2">
    <citation type="submission" date="2022-03" db="EMBL/GenBank/DDBJ databases">
        <title>Genome sequencing of Morococcus cerebrosus.</title>
        <authorList>
            <person name="Baek M.-G."/>
            <person name="Yi H."/>
        </authorList>
    </citation>
    <scope>NUCLEOTIDE SEQUENCE [LARGE SCALE GENOMIC DNA]</scope>
    <source>
        <strain evidence="5 7">CIP 81.93</strain>
    </source>
</reference>
<dbReference type="GO" id="GO:0015689">
    <property type="term" value="P:molybdate ion transport"/>
    <property type="evidence" value="ECO:0007669"/>
    <property type="project" value="InterPro"/>
</dbReference>
<evidence type="ECO:0000256" key="1">
    <source>
        <dbReference type="ARBA" id="ARBA00022505"/>
    </source>
</evidence>
<evidence type="ECO:0000313" key="7">
    <source>
        <dbReference type="Proteomes" id="UP000829504"/>
    </source>
</evidence>
<dbReference type="EMBL" id="CP094242">
    <property type="protein sequence ID" value="UNV88017.1"/>
    <property type="molecule type" value="Genomic_DNA"/>
</dbReference>
<keyword evidence="1 2" id="KW-0500">Molybdenum</keyword>
<feature type="domain" description="Mop" evidence="3">
    <location>
        <begin position="2"/>
        <end position="68"/>
    </location>
</feature>
<evidence type="ECO:0000313" key="5">
    <source>
        <dbReference type="EMBL" id="UNV88017.1"/>
    </source>
</evidence>
<dbReference type="PROSITE" id="PS51866">
    <property type="entry name" value="MOP"/>
    <property type="match status" value="2"/>
</dbReference>
<dbReference type="InterPro" id="IPR005116">
    <property type="entry name" value="Transp-assoc_OB_typ1"/>
</dbReference>
<dbReference type="Gene3D" id="2.40.50.100">
    <property type="match status" value="2"/>
</dbReference>
<proteinExistence type="predicted"/>
<dbReference type="Pfam" id="PF03459">
    <property type="entry name" value="TOBE"/>
    <property type="match status" value="2"/>
</dbReference>
<dbReference type="PANTHER" id="PTHR30432:SF1">
    <property type="entry name" value="DNA-BINDING TRANSCRIPTIONAL DUAL REGULATOR MODE"/>
    <property type="match status" value="1"/>
</dbReference>
<dbReference type="PANTHER" id="PTHR30432">
    <property type="entry name" value="TRANSCRIPTIONAL REGULATOR MODE"/>
    <property type="match status" value="1"/>
</dbReference>
<dbReference type="InterPro" id="IPR051815">
    <property type="entry name" value="Molybdate_resp_trans_reg"/>
</dbReference>
<dbReference type="SUPFAM" id="SSF50331">
    <property type="entry name" value="MOP-like"/>
    <property type="match status" value="2"/>
</dbReference>
<gene>
    <name evidence="4" type="ORF">MCC93_24740</name>
    <name evidence="5" type="ORF">MON37_03525</name>
</gene>
<evidence type="ECO:0000256" key="2">
    <source>
        <dbReference type="PROSITE-ProRule" id="PRU01213"/>
    </source>
</evidence>
<dbReference type="PATRIC" id="fig|1056807.3.peg.2374"/>
<reference evidence="4 6" key="1">
    <citation type="submission" date="2014-12" db="EMBL/GenBank/DDBJ databases">
        <title>Genome sequence of Morococcus cerebrosus.</title>
        <authorList>
            <person name="Shin S.-K."/>
            <person name="Yi H."/>
        </authorList>
    </citation>
    <scope>NUCLEOTIDE SEQUENCE [LARGE SCALE GENOMIC DNA]</scope>
    <source>
        <strain evidence="4 6">CIP 81.93</strain>
    </source>
</reference>
<evidence type="ECO:0000313" key="4">
    <source>
        <dbReference type="EMBL" id="KIC06068.1"/>
    </source>
</evidence>
<dbReference type="NCBIfam" id="TIGR00638">
    <property type="entry name" value="Mop"/>
    <property type="match status" value="2"/>
</dbReference>
<accession>A0A0C1EB53</accession>
<sequence length="142" mass="14589">MQISARNQFNGIVKDIRNGAVNSEVTVSLPTGQEIVAAVTCESVSNLGLEKGKAVVVLIKAGSILIANNLDNIKLSARNQLSGIISHIERGSVNSIVDLDLGDGLALSAGITMKSSDLLNLVPGQKATAIFKAGAVILGVLA</sequence>
<evidence type="ECO:0000259" key="3">
    <source>
        <dbReference type="PROSITE" id="PS51866"/>
    </source>
</evidence>
<dbReference type="Proteomes" id="UP000829504">
    <property type="component" value="Chromosome"/>
</dbReference>
<feature type="domain" description="Mop" evidence="3">
    <location>
        <begin position="74"/>
        <end position="140"/>
    </location>
</feature>
<dbReference type="RefSeq" id="WP_039410102.1">
    <property type="nucleotide sequence ID" value="NZ_CP094242.1"/>
</dbReference>
<dbReference type="AlphaFoldDB" id="A0A0C1EB53"/>
<dbReference type="Proteomes" id="UP000031390">
    <property type="component" value="Unassembled WGS sequence"/>
</dbReference>
<name>A0A0C1EB53_9NEIS</name>
<evidence type="ECO:0000313" key="6">
    <source>
        <dbReference type="Proteomes" id="UP000031390"/>
    </source>
</evidence>
<dbReference type="EMBL" id="JUFZ01000120">
    <property type="protein sequence ID" value="KIC06068.1"/>
    <property type="molecule type" value="Genomic_DNA"/>
</dbReference>
<protein>
    <submittedName>
        <fullName evidence="4">Molybdenum transporter regulator ModE</fullName>
    </submittedName>
    <submittedName>
        <fullName evidence="5">TOBE domain-containing protein</fullName>
    </submittedName>
</protein>
<organism evidence="4 6">
    <name type="scientific">Morococcus cerebrosus</name>
    <dbReference type="NCBI Taxonomy" id="1056807"/>
    <lineage>
        <taxon>Bacteria</taxon>
        <taxon>Pseudomonadati</taxon>
        <taxon>Pseudomonadota</taxon>
        <taxon>Betaproteobacteria</taxon>
        <taxon>Neisseriales</taxon>
        <taxon>Neisseriaceae</taxon>
        <taxon>Morococcus</taxon>
    </lineage>
</organism>
<dbReference type="InterPro" id="IPR004606">
    <property type="entry name" value="Mop_domain"/>
</dbReference>
<dbReference type="InterPro" id="IPR008995">
    <property type="entry name" value="Mo/tungstate-bd_C_term_dom"/>
</dbReference>